<feature type="non-terminal residue" evidence="5">
    <location>
        <position position="340"/>
    </location>
</feature>
<keyword evidence="4" id="KW-1133">Transmembrane helix</keyword>
<keyword evidence="4" id="KW-0472">Membrane</keyword>
<evidence type="ECO:0008006" key="6">
    <source>
        <dbReference type="Google" id="ProtNLM"/>
    </source>
</evidence>
<dbReference type="InterPro" id="IPR050465">
    <property type="entry name" value="UPF0194_transport"/>
</dbReference>
<feature type="transmembrane region" description="Helical" evidence="4">
    <location>
        <begin position="55"/>
        <end position="76"/>
    </location>
</feature>
<dbReference type="PANTHER" id="PTHR32347">
    <property type="entry name" value="EFFLUX SYSTEM COMPONENT YKNX-RELATED"/>
    <property type="match status" value="1"/>
</dbReference>
<sequence length="340" mass="38121">MPHDDATLRQETEQQHEQDIFMLNDTDSDINSPTIVSLPSATEPRSFGTSTKSRIVTWLIRSALLACVIAGGYFAWANPTIRSYFVSEKSDNTEYLLRKATRGLFRITVVERGQLDSMKNVTMVNQVQGSTTIISIVPEGTSVKKGDIVCVLDSSKLIDKQKSQKNNIATAKANLITASSNVKIQKVKNESDFAAANLKLDLAELDLKKYEEGEFLQQENESKGTVTVAQLSLTKAKESYEFTKRLAKKGYKTQIEVEADRIGVTEAQIKLDSAKEKLRLLQKYTYQRTVKELKEKARDAKSNIARLKLSGAASLAQYESTFESRQLNYEVELADMKRVK</sequence>
<keyword evidence="2 3" id="KW-0175">Coiled coil</keyword>
<evidence type="ECO:0000256" key="4">
    <source>
        <dbReference type="SAM" id="Phobius"/>
    </source>
</evidence>
<dbReference type="EMBL" id="UOGL01000353">
    <property type="protein sequence ID" value="VAX39657.1"/>
    <property type="molecule type" value="Genomic_DNA"/>
</dbReference>
<feature type="coiled-coil region" evidence="3">
    <location>
        <begin position="264"/>
        <end position="310"/>
    </location>
</feature>
<accession>A0A3B1E7H5</accession>
<dbReference type="PANTHER" id="PTHR32347:SF23">
    <property type="entry name" value="BLL5650 PROTEIN"/>
    <property type="match status" value="1"/>
</dbReference>
<comment type="subcellular location">
    <subcellularLocation>
        <location evidence="1">Cell envelope</location>
    </subcellularLocation>
</comment>
<dbReference type="GO" id="GO:0030313">
    <property type="term" value="C:cell envelope"/>
    <property type="evidence" value="ECO:0007669"/>
    <property type="project" value="UniProtKB-SubCell"/>
</dbReference>
<evidence type="ECO:0000256" key="2">
    <source>
        <dbReference type="ARBA" id="ARBA00023054"/>
    </source>
</evidence>
<evidence type="ECO:0000313" key="5">
    <source>
        <dbReference type="EMBL" id="VAX39657.1"/>
    </source>
</evidence>
<evidence type="ECO:0000256" key="3">
    <source>
        <dbReference type="SAM" id="Coils"/>
    </source>
</evidence>
<gene>
    <name evidence="5" type="ORF">MNBD_PLANCTO02-2540</name>
</gene>
<organism evidence="5">
    <name type="scientific">hydrothermal vent metagenome</name>
    <dbReference type="NCBI Taxonomy" id="652676"/>
    <lineage>
        <taxon>unclassified sequences</taxon>
        <taxon>metagenomes</taxon>
        <taxon>ecological metagenomes</taxon>
    </lineage>
</organism>
<evidence type="ECO:0000256" key="1">
    <source>
        <dbReference type="ARBA" id="ARBA00004196"/>
    </source>
</evidence>
<proteinExistence type="predicted"/>
<keyword evidence="4" id="KW-0812">Transmembrane</keyword>
<reference evidence="5" key="1">
    <citation type="submission" date="2018-06" db="EMBL/GenBank/DDBJ databases">
        <authorList>
            <person name="Zhirakovskaya E."/>
        </authorList>
    </citation>
    <scope>NUCLEOTIDE SEQUENCE</scope>
</reference>
<name>A0A3B1E7H5_9ZZZZ</name>
<dbReference type="AlphaFoldDB" id="A0A3B1E7H5"/>
<protein>
    <recommendedName>
        <fullName evidence="6">Membrane fusion protein biotin-lipoyl like domain-containing protein</fullName>
    </recommendedName>
</protein>